<evidence type="ECO:0000313" key="7">
    <source>
        <dbReference type="Proteomes" id="UP001234178"/>
    </source>
</evidence>
<feature type="region of interest" description="Disordered" evidence="3">
    <location>
        <begin position="227"/>
        <end position="263"/>
    </location>
</feature>
<evidence type="ECO:0000256" key="2">
    <source>
        <dbReference type="PROSITE-ProRule" id="PRU00059"/>
    </source>
</evidence>
<dbReference type="Gene3D" id="2.60.120.290">
    <property type="entry name" value="Spermadhesin, CUB domain"/>
    <property type="match status" value="2"/>
</dbReference>
<dbReference type="PANTHER" id="PTHR33236">
    <property type="entry name" value="INTRAFLAGELLAR TRANSPORT PROTEIN 122 FAMILY PROTEIN-RELATED"/>
    <property type="match status" value="1"/>
</dbReference>
<dbReference type="Pfam" id="PF26080">
    <property type="entry name" value="CUB_animal"/>
    <property type="match status" value="1"/>
</dbReference>
<feature type="compositionally biased region" description="Polar residues" evidence="3">
    <location>
        <begin position="299"/>
        <end position="318"/>
    </location>
</feature>
<evidence type="ECO:0000256" key="3">
    <source>
        <dbReference type="SAM" id="MobiDB-lite"/>
    </source>
</evidence>
<feature type="domain" description="CUB" evidence="5">
    <location>
        <begin position="925"/>
        <end position="1046"/>
    </location>
</feature>
<keyword evidence="1" id="KW-1015">Disulfide bond</keyword>
<dbReference type="EMBL" id="JAOYFB010000038">
    <property type="protein sequence ID" value="KAK4026068.1"/>
    <property type="molecule type" value="Genomic_DNA"/>
</dbReference>
<dbReference type="Proteomes" id="UP001234178">
    <property type="component" value="Unassembled WGS sequence"/>
</dbReference>
<keyword evidence="4" id="KW-0732">Signal</keyword>
<protein>
    <recommendedName>
        <fullName evidence="5">CUB domain-containing protein</fullName>
    </recommendedName>
</protein>
<feature type="compositionally biased region" description="Low complexity" evidence="3">
    <location>
        <begin position="796"/>
        <end position="812"/>
    </location>
</feature>
<sequence>MDLTLIIFLVLANRDVWTSPIGFIGWPQDAINTGTGSIWHVFRQVHASEVASRQFLSSSKIPSAKVAETTRIIPKEERSRSYEPSFTIISRIKSPMEQMLALIPPRPSWTPGFLGRRTEAISTRKEESSSRTSSFNGLAPWSSHNASNVLIIGEAEPVIDDQRHVETSRKSDGLFTVEKGMVRYRGSQRGEDLNGNGHYPPESPSTLGLWEMLKLRRPQKWEALNKLLPTQSTSLPEREPATEPTTTSTTPFSWNTEQSKNESHHWLENVDSLTLTEINSRTEEASTVLATTTASTTSNSQEQPDATTIANRNASQAEDSGWIPPTTSPSPIASHQLNSSWLVVRIDESTCYAATDSFTNNNGTIVFKRFQTNGVNQSGWSDLSDIEAYYPGFGQVAVTKPAQLIVFTTIVAANVDETSSRQQEYATTQAAQTDTMGEHPTVPIVTSTSSPVETETIAFHTNQNDTVAVLENEEDTKQEAANIVPHQLQSLSPGFRKVDDDKSAVNSVEPNLDNEAADTAMNFAVLALVNNVTDVPTRSTEEQMTPPLLKTLENLLLTHLLPPISSSSSISSSISSSPANFNVTSPSTPSSTTVGTVYNFTSASPSTSTSSSTTSIASTSATTSTSTESYLSWLLHHAASAEPIQSINDWSFASQLVEPARMSPTDPASHSTTVLPEEIIQAPVHYDPSINAGTLSSHSMIIPARNPSIVQPLSLPSRKPISERIVTADQFSLKTVTDKLPVSQSSLTIASPIQMFTLKPEIEAPQIVTNKPASKKNTGLASLILAHTSALMSGKNSPFFNDNRRSSNSSHSRQTKKNFLPEPAPVTASVHVIVASPFPDAEQEEQLRQRSLDSRVRNNNRNAIKTGNSSWAFPSFSQLIESPELLLTNVASSNSSIIRPVNSAPISSFNGNTNDDLPSLPRFSCGGQSSSDELVLTNPNYPNADDDAGNCGFRLLVNSNHVCQLRVEFRDGRMLLPRKGNCVHQYLTVSQSTSGRVPSVVENKFCGFNSDQHFYVELTESGTHSRHVDFKVNTKAAGFPYRYSMIINQINCDLPISLDKAPTGCFQYFNSRSGVIKSFNFEGGQYWNNQNYRICIRSISDSCTLSLSSTEGDFGIQKAISRRVPANRAGVGIKACPRDYLSIPGTIQSEETSQSGESNDRYCGSKFSDRPADFRHRIVLARMQNNVHIMTFRAGVPQHYNASHHGPGFRIDFEQINECPDLPSINFNVKINGTESATVEEDDYYDEEATVKDVANLLNSKKSLE</sequence>
<dbReference type="PROSITE" id="PS01180">
    <property type="entry name" value="CUB"/>
    <property type="match status" value="2"/>
</dbReference>
<comment type="caution">
    <text evidence="2">Lacks conserved residue(s) required for the propagation of feature annotation.</text>
</comment>
<feature type="chain" id="PRO_5046110637" description="CUB domain-containing protein" evidence="4">
    <location>
        <begin position="19"/>
        <end position="1265"/>
    </location>
</feature>
<evidence type="ECO:0000256" key="4">
    <source>
        <dbReference type="SAM" id="SignalP"/>
    </source>
</evidence>
<accession>A0ABR0AM65</accession>
<keyword evidence="7" id="KW-1185">Reference proteome</keyword>
<evidence type="ECO:0000259" key="5">
    <source>
        <dbReference type="PROSITE" id="PS01180"/>
    </source>
</evidence>
<proteinExistence type="predicted"/>
<feature type="signal peptide" evidence="4">
    <location>
        <begin position="1"/>
        <end position="18"/>
    </location>
</feature>
<feature type="region of interest" description="Disordered" evidence="3">
    <location>
        <begin position="290"/>
        <end position="331"/>
    </location>
</feature>
<dbReference type="InterPro" id="IPR058698">
    <property type="entry name" value="CUB_metazoa"/>
</dbReference>
<feature type="domain" description="CUB" evidence="5">
    <location>
        <begin position="1065"/>
        <end position="1216"/>
    </location>
</feature>
<feature type="region of interest" description="Disordered" evidence="3">
    <location>
        <begin position="841"/>
        <end position="864"/>
    </location>
</feature>
<feature type="region of interest" description="Disordered" evidence="3">
    <location>
        <begin position="796"/>
        <end position="822"/>
    </location>
</feature>
<feature type="compositionally biased region" description="Basic and acidic residues" evidence="3">
    <location>
        <begin position="845"/>
        <end position="856"/>
    </location>
</feature>
<organism evidence="6 7">
    <name type="scientific">Daphnia magna</name>
    <dbReference type="NCBI Taxonomy" id="35525"/>
    <lineage>
        <taxon>Eukaryota</taxon>
        <taxon>Metazoa</taxon>
        <taxon>Ecdysozoa</taxon>
        <taxon>Arthropoda</taxon>
        <taxon>Crustacea</taxon>
        <taxon>Branchiopoda</taxon>
        <taxon>Diplostraca</taxon>
        <taxon>Cladocera</taxon>
        <taxon>Anomopoda</taxon>
        <taxon>Daphniidae</taxon>
        <taxon>Daphnia</taxon>
    </lineage>
</organism>
<gene>
    <name evidence="6" type="ORF">OUZ56_015093</name>
</gene>
<feature type="compositionally biased region" description="Low complexity" evidence="3">
    <location>
        <begin position="242"/>
        <end position="257"/>
    </location>
</feature>
<evidence type="ECO:0000256" key="1">
    <source>
        <dbReference type="ARBA" id="ARBA00023157"/>
    </source>
</evidence>
<comment type="caution">
    <text evidence="6">The sequence shown here is derived from an EMBL/GenBank/DDBJ whole genome shotgun (WGS) entry which is preliminary data.</text>
</comment>
<evidence type="ECO:0000313" key="6">
    <source>
        <dbReference type="EMBL" id="KAK4026068.1"/>
    </source>
</evidence>
<name>A0ABR0AM65_9CRUS</name>
<dbReference type="InterPro" id="IPR035914">
    <property type="entry name" value="Sperma_CUB_dom_sf"/>
</dbReference>
<reference evidence="6 7" key="1">
    <citation type="journal article" date="2023" name="Nucleic Acids Res.">
        <title>The hologenome of Daphnia magna reveals possible DNA methylation and microbiome-mediated evolution of the host genome.</title>
        <authorList>
            <person name="Chaturvedi A."/>
            <person name="Li X."/>
            <person name="Dhandapani V."/>
            <person name="Marshall H."/>
            <person name="Kissane S."/>
            <person name="Cuenca-Cambronero M."/>
            <person name="Asole G."/>
            <person name="Calvet F."/>
            <person name="Ruiz-Romero M."/>
            <person name="Marangio P."/>
            <person name="Guigo R."/>
            <person name="Rago D."/>
            <person name="Mirbahai L."/>
            <person name="Eastwood N."/>
            <person name="Colbourne J.K."/>
            <person name="Zhou J."/>
            <person name="Mallon E."/>
            <person name="Orsini L."/>
        </authorList>
    </citation>
    <scope>NUCLEOTIDE SEQUENCE [LARGE SCALE GENOMIC DNA]</scope>
    <source>
        <strain evidence="6">LRV0_1</strain>
    </source>
</reference>
<dbReference type="InterPro" id="IPR000859">
    <property type="entry name" value="CUB_dom"/>
</dbReference>
<dbReference type="SUPFAM" id="SSF49854">
    <property type="entry name" value="Spermadhesin, CUB domain"/>
    <property type="match status" value="1"/>
</dbReference>
<dbReference type="PANTHER" id="PTHR33236:SF12">
    <property type="entry name" value="CUB DOMAIN-CONTAINING PROTEIN-RELATED"/>
    <property type="match status" value="1"/>
</dbReference>